<evidence type="ECO:0000313" key="2">
    <source>
        <dbReference type="EMBL" id="QCF26637.1"/>
    </source>
</evidence>
<keyword evidence="1" id="KW-0812">Transmembrane</keyword>
<feature type="transmembrane region" description="Helical" evidence="1">
    <location>
        <begin position="7"/>
        <end position="28"/>
    </location>
</feature>
<evidence type="ECO:0000313" key="3">
    <source>
        <dbReference type="Proteomes" id="UP000298049"/>
    </source>
</evidence>
<gene>
    <name evidence="2" type="ORF">soil367_12230</name>
</gene>
<protein>
    <submittedName>
        <fullName evidence="2">Uncharacterized protein</fullName>
    </submittedName>
</protein>
<feature type="transmembrane region" description="Helical" evidence="1">
    <location>
        <begin position="40"/>
        <end position="60"/>
    </location>
</feature>
<dbReference type="EMBL" id="CP031093">
    <property type="protein sequence ID" value="QCF26637.1"/>
    <property type="molecule type" value="Genomic_DNA"/>
</dbReference>
<dbReference type="KEGG" id="hmi:soil367_12230"/>
<keyword evidence="1" id="KW-1133">Transmembrane helix</keyword>
<keyword evidence="1" id="KW-0472">Membrane</keyword>
<dbReference type="AlphaFoldDB" id="A0A4P7XL16"/>
<organism evidence="2 3">
    <name type="scientific">Hydrocarboniclastica marina</name>
    <dbReference type="NCBI Taxonomy" id="2259620"/>
    <lineage>
        <taxon>Bacteria</taxon>
        <taxon>Pseudomonadati</taxon>
        <taxon>Pseudomonadota</taxon>
        <taxon>Gammaproteobacteria</taxon>
        <taxon>Alteromonadales</taxon>
        <taxon>Alteromonadaceae</taxon>
        <taxon>Hydrocarboniclastica</taxon>
    </lineage>
</organism>
<proteinExistence type="predicted"/>
<keyword evidence="3" id="KW-1185">Reference proteome</keyword>
<name>A0A4P7XL16_9ALTE</name>
<evidence type="ECO:0000256" key="1">
    <source>
        <dbReference type="SAM" id="Phobius"/>
    </source>
</evidence>
<sequence length="78" mass="8698">MKEFAKICGVAVARAFIHGLIALSLMLVVEFSISGNLDAYPLYLGASVLITLTFFSYQFICVRRRRIRQPGTSQTGRN</sequence>
<accession>A0A4P7XL16</accession>
<reference evidence="2 3" key="1">
    <citation type="submission" date="2018-07" db="EMBL/GenBank/DDBJ databases">
        <title>Marsedoiliclastica nanhaica gen. nov. sp. nov., a novel marine hydrocarbonoclastic bacterium isolated from an in-situ enriched hydrocarbon-degrading consortium in deep-sea sediment.</title>
        <authorList>
            <person name="Dong C."/>
            <person name="Ma T."/>
            <person name="Liu R."/>
            <person name="Shao Z."/>
        </authorList>
    </citation>
    <scope>NUCLEOTIDE SEQUENCE [LARGE SCALE GENOMIC DNA]</scope>
    <source>
        <strain evidence="3">soil36-7</strain>
    </source>
</reference>
<dbReference type="Proteomes" id="UP000298049">
    <property type="component" value="Chromosome"/>
</dbReference>